<dbReference type="Pfam" id="PF25459">
    <property type="entry name" value="AIM3_BBC1_C"/>
    <property type="match status" value="1"/>
</dbReference>
<feature type="compositionally biased region" description="Low complexity" evidence="3">
    <location>
        <begin position="386"/>
        <end position="401"/>
    </location>
</feature>
<feature type="region of interest" description="Disordered" evidence="3">
    <location>
        <begin position="661"/>
        <end position="680"/>
    </location>
</feature>
<feature type="region of interest" description="Disordered" evidence="3">
    <location>
        <begin position="699"/>
        <end position="826"/>
    </location>
</feature>
<feature type="compositionally biased region" description="Basic and acidic residues" evidence="3">
    <location>
        <begin position="581"/>
        <end position="600"/>
    </location>
</feature>
<feature type="compositionally biased region" description="Low complexity" evidence="3">
    <location>
        <begin position="120"/>
        <end position="136"/>
    </location>
</feature>
<name>A0A4P6XQ32_9ASCO</name>
<feature type="compositionally biased region" description="Acidic residues" evidence="3">
    <location>
        <begin position="565"/>
        <end position="580"/>
    </location>
</feature>
<protein>
    <submittedName>
        <fullName evidence="5">Variant SH3 domain-containing protein</fullName>
    </submittedName>
</protein>
<dbReference type="EMBL" id="CP034459">
    <property type="protein sequence ID" value="QBM89500.1"/>
    <property type="molecule type" value="Genomic_DNA"/>
</dbReference>
<feature type="compositionally biased region" description="Low complexity" evidence="3">
    <location>
        <begin position="477"/>
        <end position="494"/>
    </location>
</feature>
<dbReference type="InterPro" id="IPR001452">
    <property type="entry name" value="SH3_domain"/>
</dbReference>
<dbReference type="PANTHER" id="PTHR46026">
    <property type="entry name" value="RHO-TYPE GUANINE NUCLEOTIDE EXCHANGE FACTOR, ISOFORM F"/>
    <property type="match status" value="1"/>
</dbReference>
<proteinExistence type="predicted"/>
<accession>A0A4P6XQ32</accession>
<feature type="compositionally biased region" description="Basic and acidic residues" evidence="3">
    <location>
        <begin position="279"/>
        <end position="350"/>
    </location>
</feature>
<sequence>MSVPFQVKALHEYKSDYDDDLQFAAGQVITVTDIEDDEWYSGTYAGKSGLFPKNFVETLALSGSDDADHEVKNDDSTGVSSAANVPPVPPIPYAPADSESSDSETEYASPLESEPQTQAVPPSVTPSVPVETSSSVDTQDEVKQSEHDSVIDDLIRRNSTALPDPLDESASVFEGNMKHVEDSVPQISVPAKQPEIPPIPSQAPSKKAHAPPTPEADRVRPNEAPPPVPRVPMPGSLPKQRDDPYAIKKQFIGAGKSSYVPQVKPRDNSHIAHGFNDVSEDHEIVRETDEVRPAESNEPKMSLKERIALLQKRQQEEAEREAAALKKKEERKKRLEDEKKKLEEEKKLKIAETVQPLETTSHTIQHDEDRVMEAPGQVAPEAEIAGSSIPQQHSGSSSQSVPPRPGSYQDSDLEGTHDPNDMTDQDSGDVTDKEGNAETQPEPVANEDGDEDEDDDEDLRRRRLVERMAKISGGRNMFGMMGMPSPFGGAPASATSNKLRKKSIDTALSEAPKESETVASPKEKASLVGIPMPGINLQIEEPVTDPSKNDIDLYADLPKASAYVGDEEGEISEETPGDEPTETRLGVKEAIVREREDKAVPESLAQTQDSAAPPLGSASQDDEPATHNMNIVDENFLEPLNAGYDADADILDRGLLSHTEQPSIETSAESGGAAVGSNVAPVVPPRSVVAAPPRVPDATPTVAIPASTDPHSTQKPLVPPIETVLPSSHPPAPTEDAPMSPAFQRHPTEVFGSVPPPLPTEHVPIPTQAEHTRESVGSSYPESDLPPPVTPLKPPSSSKGPPPPIPQNYSVPSPSGEIDDTSSDETLLVESQPKLLTIKAKTFSHQEPDVSESVPAILIKKSATGSFKRNSMEASRRSGEVRRSGSFKEGKTSEQDQAALVSPSVEAEFADLTQSSGWWIKSAIPESLNSKLGVDLEFEVDENRLEKRNGREVIYKDYYILFHDLSQISFDLQYQSDDPRNTVSIGTFKTIGSPKFRKDTLHAYSSSLGHKIAGFAEKSIGSKLGSGIVEEAFHKLAAANFSVLKPIGEKAFGATVYKNFNHNITKVDDIRPGDIICMRNTKFTSHKGLGGLGTKNVSAGEGTEIYSAVVVEYDSKKDKVKVAENGKGGIVKKDSYKFAELKSGRIKVYRVLPRDSVGW</sequence>
<feature type="compositionally biased region" description="Basic and acidic residues" evidence="3">
    <location>
        <begin position="870"/>
        <end position="894"/>
    </location>
</feature>
<gene>
    <name evidence="5" type="primary">MPUL0D05750</name>
    <name evidence="5" type="ORF">METSCH_D05750</name>
</gene>
<feature type="compositionally biased region" description="Acidic residues" evidence="3">
    <location>
        <begin position="445"/>
        <end position="457"/>
    </location>
</feature>
<keyword evidence="6" id="KW-1185">Reference proteome</keyword>
<feature type="region of interest" description="Disordered" evidence="3">
    <location>
        <begin position="562"/>
        <end position="626"/>
    </location>
</feature>
<evidence type="ECO:0000313" key="6">
    <source>
        <dbReference type="Proteomes" id="UP000292447"/>
    </source>
</evidence>
<feature type="compositionally biased region" description="Pro residues" evidence="3">
    <location>
        <begin position="784"/>
        <end position="806"/>
    </location>
</feature>
<organism evidence="5 6">
    <name type="scientific">Metschnikowia aff. pulcherrima</name>
    <dbReference type="NCBI Taxonomy" id="2163413"/>
    <lineage>
        <taxon>Eukaryota</taxon>
        <taxon>Fungi</taxon>
        <taxon>Dikarya</taxon>
        <taxon>Ascomycota</taxon>
        <taxon>Saccharomycotina</taxon>
        <taxon>Pichiomycetes</taxon>
        <taxon>Metschnikowiaceae</taxon>
        <taxon>Metschnikowia</taxon>
    </lineage>
</organism>
<evidence type="ECO:0000256" key="2">
    <source>
        <dbReference type="PROSITE-ProRule" id="PRU00192"/>
    </source>
</evidence>
<evidence type="ECO:0000256" key="1">
    <source>
        <dbReference type="ARBA" id="ARBA00022443"/>
    </source>
</evidence>
<feature type="domain" description="SH3" evidence="4">
    <location>
        <begin position="2"/>
        <end position="61"/>
    </location>
</feature>
<dbReference type="InterPro" id="IPR057402">
    <property type="entry name" value="AIM3_BBC1_C"/>
</dbReference>
<dbReference type="PANTHER" id="PTHR46026:SF1">
    <property type="entry name" value="RHO-TYPE GUANINE NUCLEOTIDE EXCHANGE FACTOR, ISOFORM F"/>
    <property type="match status" value="1"/>
</dbReference>
<evidence type="ECO:0000256" key="3">
    <source>
        <dbReference type="SAM" id="MobiDB-lite"/>
    </source>
</evidence>
<dbReference type="SMART" id="SM00326">
    <property type="entry name" value="SH3"/>
    <property type="match status" value="1"/>
</dbReference>
<dbReference type="STRING" id="2163413.A0A4P6XQ32"/>
<dbReference type="InterPro" id="IPR036028">
    <property type="entry name" value="SH3-like_dom_sf"/>
</dbReference>
<dbReference type="AlphaFoldDB" id="A0A4P6XQ32"/>
<feature type="compositionally biased region" description="Basic and acidic residues" evidence="3">
    <location>
        <begin position="140"/>
        <end position="156"/>
    </location>
</feature>
<reference evidence="6" key="1">
    <citation type="submission" date="2019-03" db="EMBL/GenBank/DDBJ databases">
        <title>Snf2 controls pulcherriminic acid biosynthesis and connects pigmentation and antifungal activity of the yeast Metschnikowia pulcherrima.</title>
        <authorList>
            <person name="Gore-Lloyd D."/>
            <person name="Sumann I."/>
            <person name="Brachmann A.O."/>
            <person name="Schneeberger K."/>
            <person name="Ortiz-Merino R.A."/>
            <person name="Moreno-Beltran M."/>
            <person name="Schlaefli M."/>
            <person name="Kirner P."/>
            <person name="Santos Kron A."/>
            <person name="Wolfe K.H."/>
            <person name="Piel J."/>
            <person name="Ahrens C.H."/>
            <person name="Henk D."/>
            <person name="Freimoser F.M."/>
        </authorList>
    </citation>
    <scope>NUCLEOTIDE SEQUENCE [LARGE SCALE GENOMIC DNA]</scope>
    <source>
        <strain evidence="6">APC 1.2</strain>
    </source>
</reference>
<dbReference type="Proteomes" id="UP000292447">
    <property type="component" value="Chromosome IV"/>
</dbReference>
<dbReference type="Gene3D" id="2.30.30.40">
    <property type="entry name" value="SH3 Domains"/>
    <property type="match status" value="1"/>
</dbReference>
<feature type="region of interest" description="Disordered" evidence="3">
    <location>
        <begin position="65"/>
        <end position="500"/>
    </location>
</feature>
<dbReference type="PROSITE" id="PS50002">
    <property type="entry name" value="SH3"/>
    <property type="match status" value="1"/>
</dbReference>
<evidence type="ECO:0000313" key="5">
    <source>
        <dbReference type="EMBL" id="QBM89500.1"/>
    </source>
</evidence>
<evidence type="ECO:0000259" key="4">
    <source>
        <dbReference type="PROSITE" id="PS50002"/>
    </source>
</evidence>
<keyword evidence="1 2" id="KW-0728">SH3 domain</keyword>
<feature type="compositionally biased region" description="Pro residues" evidence="3">
    <location>
        <begin position="223"/>
        <end position="232"/>
    </location>
</feature>
<dbReference type="SUPFAM" id="SSF50044">
    <property type="entry name" value="SH3-domain"/>
    <property type="match status" value="1"/>
</dbReference>
<dbReference type="Pfam" id="PF14604">
    <property type="entry name" value="SH3_9"/>
    <property type="match status" value="1"/>
</dbReference>
<feature type="region of interest" description="Disordered" evidence="3">
    <location>
        <begin position="868"/>
        <end position="895"/>
    </location>
</feature>